<organism evidence="12 13">
    <name type="scientific">Coccomyxa subellipsoidea (strain C-169)</name>
    <name type="common">Green microalga</name>
    <dbReference type="NCBI Taxonomy" id="574566"/>
    <lineage>
        <taxon>Eukaryota</taxon>
        <taxon>Viridiplantae</taxon>
        <taxon>Chlorophyta</taxon>
        <taxon>core chlorophytes</taxon>
        <taxon>Trebouxiophyceae</taxon>
        <taxon>Trebouxiophyceae incertae sedis</taxon>
        <taxon>Coccomyxaceae</taxon>
        <taxon>Coccomyxa</taxon>
        <taxon>Coccomyxa subellipsoidea</taxon>
    </lineage>
</organism>
<feature type="region of interest" description="Disordered" evidence="10">
    <location>
        <begin position="565"/>
        <end position="593"/>
    </location>
</feature>
<evidence type="ECO:0000256" key="4">
    <source>
        <dbReference type="ARBA" id="ARBA00022692"/>
    </source>
</evidence>
<dbReference type="Gene3D" id="3.80.10.10">
    <property type="entry name" value="Ribonuclease Inhibitor"/>
    <property type="match status" value="1"/>
</dbReference>
<dbReference type="Pfam" id="PF02453">
    <property type="entry name" value="Reticulon"/>
    <property type="match status" value="1"/>
</dbReference>
<dbReference type="InterPro" id="IPR001611">
    <property type="entry name" value="Leu-rich_rpt"/>
</dbReference>
<feature type="transmembrane region" description="Helical" evidence="9">
    <location>
        <begin position="507"/>
        <end position="524"/>
    </location>
</feature>
<dbReference type="KEGG" id="csl:COCSUDRAFT_56431"/>
<dbReference type="PROSITE" id="PS51450">
    <property type="entry name" value="LRR"/>
    <property type="match status" value="1"/>
</dbReference>
<comment type="subcellular location">
    <subcellularLocation>
        <location evidence="1">Cytoplasm</location>
        <location evidence="1">Cytoskeleton</location>
        <location evidence="1">Cilium axoneme</location>
    </subcellularLocation>
    <subcellularLocation>
        <location evidence="2 9">Endoplasmic reticulum membrane</location>
        <topology evidence="2 9">Multi-pass membrane protein</topology>
    </subcellularLocation>
</comment>
<evidence type="ECO:0000313" key="12">
    <source>
        <dbReference type="EMBL" id="EIE21989.1"/>
    </source>
</evidence>
<protein>
    <recommendedName>
        <fullName evidence="9">Reticulon-like protein</fullName>
    </recommendedName>
</protein>
<dbReference type="eggNOG" id="KOG0619">
    <property type="taxonomic scope" value="Eukaryota"/>
</dbReference>
<sequence>MVKFSLAHTSNQLDLSECGLTSVPQEVLELTNLEGLFIHGNMLKALPDALGSLSALNTLSAVGNHLEGLPSSIGDLLELRQLELAGNRLQSLPESLGSLEVWAEANPLGADSVAALAHSVASMPAEREVVLGLDAEQVQGLDSGVRGAAGRRLQVGEVMGSGRGYFKLRRGPPGDIVNAAGVTGERVLVVSFASAPGVPNWGGLVERIRRAAQEPAHKCFDVLYVVDAGRSWYNGGDSEEFQCWWDRLEAVTTQYNRVLMLGDSMGATGALLFSPLATAVHAFTPQVDFMSASLRPGRDSGWLKRLTDRVLSSVAASNAKITTYSSSWLHDLDQVRLVPQEQAQLKVYSVNTHRLAFYLDTSGKLLPLIQGALLQEMGFPSGNIRLHNLLDPKKSGVVFAGATLAYLLLEWSHFSLLSIIANTLLIAVSVAFLWNNIANFTGRPGVPVPDVVRHGVSDSQIKSVAEKVTTILNKLLAFANRVFTGKEVVLSAQVAAALFLIAKVGNWFTSLGLLFTLVVLAFTLPKAYELKKDDVDSLAAKAHHHGKANYTKYVEPYVNKIPRASTSTSAAPTKPTTFESTADSVPAEPKKVI</sequence>
<dbReference type="GeneID" id="17039974"/>
<evidence type="ECO:0000256" key="1">
    <source>
        <dbReference type="ARBA" id="ARBA00004430"/>
    </source>
</evidence>
<keyword evidence="13" id="KW-1185">Reference proteome</keyword>
<dbReference type="InterPro" id="IPR032675">
    <property type="entry name" value="LRR_dom_sf"/>
</dbReference>
<dbReference type="Pfam" id="PF13855">
    <property type="entry name" value="LRR_8"/>
    <property type="match status" value="1"/>
</dbReference>
<dbReference type="RefSeq" id="XP_005646533.1">
    <property type="nucleotide sequence ID" value="XM_005646476.1"/>
</dbReference>
<keyword evidence="4 9" id="KW-0812">Transmembrane</keyword>
<comment type="caution">
    <text evidence="12">The sequence shown here is derived from an EMBL/GenBank/DDBJ whole genome shotgun (WGS) entry which is preliminary data.</text>
</comment>
<name>I0YUC0_COCSC</name>
<dbReference type="GO" id="GO:0005930">
    <property type="term" value="C:axoneme"/>
    <property type="evidence" value="ECO:0007669"/>
    <property type="project" value="UniProtKB-SubCell"/>
</dbReference>
<dbReference type="STRING" id="574566.I0YUC0"/>
<feature type="transmembrane region" description="Helical" evidence="9">
    <location>
        <begin position="414"/>
        <end position="434"/>
    </location>
</feature>
<dbReference type="AlphaFoldDB" id="I0YUC0"/>
<reference evidence="12 13" key="1">
    <citation type="journal article" date="2012" name="Genome Biol.">
        <title>The genome of the polar eukaryotic microalga coccomyxa subellipsoidea reveals traits of cold adaptation.</title>
        <authorList>
            <person name="Blanc G."/>
            <person name="Agarkova I."/>
            <person name="Grimwood J."/>
            <person name="Kuo A."/>
            <person name="Brueggeman A."/>
            <person name="Dunigan D."/>
            <person name="Gurnon J."/>
            <person name="Ladunga I."/>
            <person name="Lindquist E."/>
            <person name="Lucas S."/>
            <person name="Pangilinan J."/>
            <person name="Proschold T."/>
            <person name="Salamov A."/>
            <person name="Schmutz J."/>
            <person name="Weeks D."/>
            <person name="Yamada T."/>
            <person name="Claverie J.M."/>
            <person name="Grigoriev I."/>
            <person name="Van Etten J."/>
            <person name="Lomsadze A."/>
            <person name="Borodovsky M."/>
        </authorList>
    </citation>
    <scope>NUCLEOTIDE SEQUENCE [LARGE SCALE GENOMIC DNA]</scope>
    <source>
        <strain evidence="12 13">C-169</strain>
    </source>
</reference>
<evidence type="ECO:0000256" key="5">
    <source>
        <dbReference type="ARBA" id="ARBA00022737"/>
    </source>
</evidence>
<keyword evidence="3" id="KW-0433">Leucine-rich repeat</keyword>
<evidence type="ECO:0000256" key="2">
    <source>
        <dbReference type="ARBA" id="ARBA00004477"/>
    </source>
</evidence>
<dbReference type="PROSITE" id="PS50845">
    <property type="entry name" value="RETICULON"/>
    <property type="match status" value="1"/>
</dbReference>
<accession>I0YUC0</accession>
<evidence type="ECO:0000256" key="8">
    <source>
        <dbReference type="ARBA" id="ARBA00023136"/>
    </source>
</evidence>
<dbReference type="PANTHER" id="PTHR10994:SF193">
    <property type="entry name" value="RETICULON-LIKE PROTEIN"/>
    <property type="match status" value="1"/>
</dbReference>
<dbReference type="SUPFAM" id="SSF52058">
    <property type="entry name" value="L domain-like"/>
    <property type="match status" value="1"/>
</dbReference>
<dbReference type="EMBL" id="AGSI01000011">
    <property type="protein sequence ID" value="EIE21989.1"/>
    <property type="molecule type" value="Genomic_DNA"/>
</dbReference>
<evidence type="ECO:0000256" key="6">
    <source>
        <dbReference type="ARBA" id="ARBA00022824"/>
    </source>
</evidence>
<evidence type="ECO:0000256" key="9">
    <source>
        <dbReference type="RuleBase" id="RU363132"/>
    </source>
</evidence>
<evidence type="ECO:0000256" key="10">
    <source>
        <dbReference type="SAM" id="MobiDB-lite"/>
    </source>
</evidence>
<keyword evidence="5" id="KW-0677">Repeat</keyword>
<dbReference type="GO" id="GO:0009617">
    <property type="term" value="P:response to bacterium"/>
    <property type="evidence" value="ECO:0007669"/>
    <property type="project" value="InterPro"/>
</dbReference>
<dbReference type="PANTHER" id="PTHR10994">
    <property type="entry name" value="RETICULON"/>
    <property type="match status" value="1"/>
</dbReference>
<keyword evidence="8 9" id="KW-0472">Membrane</keyword>
<dbReference type="Proteomes" id="UP000007264">
    <property type="component" value="Unassembled WGS sequence"/>
</dbReference>
<feature type="compositionally biased region" description="Low complexity" evidence="10">
    <location>
        <begin position="565"/>
        <end position="577"/>
    </location>
</feature>
<keyword evidence="7 9" id="KW-1133">Transmembrane helix</keyword>
<dbReference type="eggNOG" id="KOG1792">
    <property type="taxonomic scope" value="Eukaryota"/>
</dbReference>
<dbReference type="Pfam" id="PF00560">
    <property type="entry name" value="LRR_1"/>
    <property type="match status" value="1"/>
</dbReference>
<dbReference type="InterPro" id="IPR003388">
    <property type="entry name" value="Reticulon"/>
</dbReference>
<dbReference type="InterPro" id="IPR003591">
    <property type="entry name" value="Leu-rich_rpt_typical-subtyp"/>
</dbReference>
<dbReference type="SMART" id="SM00369">
    <property type="entry name" value="LRR_TYP"/>
    <property type="match status" value="2"/>
</dbReference>
<gene>
    <name evidence="12" type="ORF">COCSUDRAFT_56431</name>
</gene>
<evidence type="ECO:0000259" key="11">
    <source>
        <dbReference type="PROSITE" id="PS50845"/>
    </source>
</evidence>
<feature type="domain" description="Reticulon" evidence="11">
    <location>
        <begin position="391"/>
        <end position="576"/>
    </location>
</feature>
<dbReference type="OrthoDB" id="676979at2759"/>
<evidence type="ECO:0000256" key="3">
    <source>
        <dbReference type="ARBA" id="ARBA00022614"/>
    </source>
</evidence>
<dbReference type="GO" id="GO:0005789">
    <property type="term" value="C:endoplasmic reticulum membrane"/>
    <property type="evidence" value="ECO:0007669"/>
    <property type="project" value="UniProtKB-SubCell"/>
</dbReference>
<dbReference type="InterPro" id="IPR045064">
    <property type="entry name" value="Reticulon-like"/>
</dbReference>
<evidence type="ECO:0000256" key="7">
    <source>
        <dbReference type="ARBA" id="ARBA00022989"/>
    </source>
</evidence>
<evidence type="ECO:0000313" key="13">
    <source>
        <dbReference type="Proteomes" id="UP000007264"/>
    </source>
</evidence>
<keyword evidence="6 9" id="KW-0256">Endoplasmic reticulum</keyword>
<proteinExistence type="predicted"/>